<dbReference type="EMBL" id="JAAEDM010000053">
    <property type="protein sequence ID" value="MBR0672914.1"/>
    <property type="molecule type" value="Genomic_DNA"/>
</dbReference>
<evidence type="ECO:0008006" key="4">
    <source>
        <dbReference type="Google" id="ProtNLM"/>
    </source>
</evidence>
<evidence type="ECO:0000313" key="3">
    <source>
        <dbReference type="Proteomes" id="UP001138751"/>
    </source>
</evidence>
<protein>
    <recommendedName>
        <fullName evidence="4">HNH endonuclease</fullName>
    </recommendedName>
</protein>
<evidence type="ECO:0000256" key="1">
    <source>
        <dbReference type="SAM" id="MobiDB-lite"/>
    </source>
</evidence>
<proteinExistence type="predicted"/>
<sequence length="152" mass="17488">MTEDEKTAARRAKKNAWKRAHYAAHRDAALAKQRRFRADNPDARRTHAAVHRAIRSGKLVRPDACERCGGPNPHAHHADYARPLDVQFLCQSCHNLEHSAVTDDDKRATRAAADRRYREANRDTILARKAGYREANRERIAARERERYAANR</sequence>
<dbReference type="Proteomes" id="UP001138751">
    <property type="component" value="Unassembled WGS sequence"/>
</dbReference>
<reference evidence="2" key="1">
    <citation type="submission" date="2020-01" db="EMBL/GenBank/DDBJ databases">
        <authorList>
            <person name="Rat A."/>
        </authorList>
    </citation>
    <scope>NUCLEOTIDE SEQUENCE</scope>
    <source>
        <strain evidence="2">LMG 31231</strain>
    </source>
</reference>
<name>A0A9X9X0I5_9PROT</name>
<comment type="caution">
    <text evidence="2">The sequence shown here is derived from an EMBL/GenBank/DDBJ whole genome shotgun (WGS) entry which is preliminary data.</text>
</comment>
<feature type="region of interest" description="Disordered" evidence="1">
    <location>
        <begin position="1"/>
        <end position="20"/>
    </location>
</feature>
<evidence type="ECO:0000313" key="2">
    <source>
        <dbReference type="EMBL" id="MBR0672914.1"/>
    </source>
</evidence>
<dbReference type="AlphaFoldDB" id="A0A9X9X0I5"/>
<keyword evidence="3" id="KW-1185">Reference proteome</keyword>
<feature type="compositionally biased region" description="Basic residues" evidence="1">
    <location>
        <begin position="9"/>
        <end position="20"/>
    </location>
</feature>
<reference evidence="2" key="2">
    <citation type="journal article" date="2021" name="Syst. Appl. Microbiol.">
        <title>Roseomonas hellenica sp. nov., isolated from roots of wild-growing Alkanna tinctoria.</title>
        <authorList>
            <person name="Rat A."/>
            <person name="Naranjo H.D."/>
            <person name="Lebbe L."/>
            <person name="Cnockaert M."/>
            <person name="Krigas N."/>
            <person name="Grigoriadou K."/>
            <person name="Maloupa E."/>
            <person name="Willems A."/>
        </authorList>
    </citation>
    <scope>NUCLEOTIDE SEQUENCE</scope>
    <source>
        <strain evidence="2">LMG 31231</strain>
    </source>
</reference>
<organism evidence="2 3">
    <name type="scientific">Neoroseomonas soli</name>
    <dbReference type="NCBI Taxonomy" id="1081025"/>
    <lineage>
        <taxon>Bacteria</taxon>
        <taxon>Pseudomonadati</taxon>
        <taxon>Pseudomonadota</taxon>
        <taxon>Alphaproteobacteria</taxon>
        <taxon>Acetobacterales</taxon>
        <taxon>Acetobacteraceae</taxon>
        <taxon>Neoroseomonas</taxon>
    </lineage>
</organism>
<accession>A0A9X9X0I5</accession>
<gene>
    <name evidence="2" type="ORF">GXW76_17170</name>
</gene>
<dbReference type="RefSeq" id="WP_211863329.1">
    <property type="nucleotide sequence ID" value="NZ_JAAEDM010000053.1"/>
</dbReference>